<organism evidence="1 2">
    <name type="scientific">Leucobacter weissii</name>
    <dbReference type="NCBI Taxonomy" id="1983706"/>
    <lineage>
        <taxon>Bacteria</taxon>
        <taxon>Bacillati</taxon>
        <taxon>Actinomycetota</taxon>
        <taxon>Actinomycetes</taxon>
        <taxon>Micrococcales</taxon>
        <taxon>Microbacteriaceae</taxon>
        <taxon>Leucobacter</taxon>
    </lineage>
</organism>
<dbReference type="EMBL" id="JAGDYM010000005">
    <property type="protein sequence ID" value="MBO1901239.1"/>
    <property type="molecule type" value="Genomic_DNA"/>
</dbReference>
<dbReference type="RefSeq" id="WP_208096628.1">
    <property type="nucleotide sequence ID" value="NZ_JAGDYM010000005.1"/>
</dbReference>
<proteinExistence type="predicted"/>
<keyword evidence="2" id="KW-1185">Reference proteome</keyword>
<gene>
    <name evidence="1" type="ORF">J4H92_04665</name>
</gene>
<name>A0A939S5E0_9MICO</name>
<dbReference type="AlphaFoldDB" id="A0A939S5E0"/>
<comment type="caution">
    <text evidence="1">The sequence shown here is derived from an EMBL/GenBank/DDBJ whole genome shotgun (WGS) entry which is preliminary data.</text>
</comment>
<accession>A0A939S5E0</accession>
<reference evidence="1" key="1">
    <citation type="submission" date="2021-03" db="EMBL/GenBank/DDBJ databases">
        <title>Leucobacter chromiisoli sp. nov., isolated from chromium-containing soil of chemical plant.</title>
        <authorList>
            <person name="Xu Z."/>
        </authorList>
    </citation>
    <scope>NUCLEOTIDE SEQUENCE</scope>
    <source>
        <strain evidence="1">S27</strain>
    </source>
</reference>
<protein>
    <submittedName>
        <fullName evidence="1">Uncharacterized protein</fullName>
    </submittedName>
</protein>
<evidence type="ECO:0000313" key="2">
    <source>
        <dbReference type="Proteomes" id="UP000664382"/>
    </source>
</evidence>
<dbReference type="Proteomes" id="UP000664382">
    <property type="component" value="Unassembled WGS sequence"/>
</dbReference>
<sequence>MATSEEARDALYELITSEAERVARIEDDELRNESIESLANAYRQVVGDA</sequence>
<evidence type="ECO:0000313" key="1">
    <source>
        <dbReference type="EMBL" id="MBO1901239.1"/>
    </source>
</evidence>